<dbReference type="KEGG" id="bbes:BESB_015780"/>
<dbReference type="RefSeq" id="XP_029216269.1">
    <property type="nucleotide sequence ID" value="XM_029360293.1"/>
</dbReference>
<feature type="compositionally biased region" description="Basic and acidic residues" evidence="1">
    <location>
        <begin position="224"/>
        <end position="237"/>
    </location>
</feature>
<feature type="region of interest" description="Disordered" evidence="1">
    <location>
        <begin position="89"/>
        <end position="211"/>
    </location>
</feature>
<sequence>MAAPPYRRGAPAASPCLGGSRRGFRFSRGATPLVPRPLSFFRFSKCAVSLLLLFVSLLWPAENSPHDDASRSRAPGLRPPPPVARLAAASMAGRSESTTVDADDAQEGLEVRRASRSRRGEARGSPEDTSVEEGPTVSTAHVLRDGRNLRSLRRRVSQRSTPRESAKASHLVSSLVRHTPRGGDAAAAGAVGEGDASAAPRGASTDGGMNTATRTRLLAGGRRRGVEPLETAEKESANGRPRTPFADRNLGRAVRLKRDDGTAPREIEEYFRNAARRKVPKLFAQAVRMPGGSAFFKTASILLLTYLAWRFVVKNRLPTWVPGSGKAAKKKPDKIELASAWHGRQEGEGAGADEANAATKKDLKGASDPKEQLKTANRLKLFNARLDAVRETTSRKKTLLELQRESRMLKHEISELYPTLQRLRAANMVLERELAAGALTGPGVLTGGASGGLASSRFAGAGGAPGARMDRAELEALVASILDPTEMPVLPASAYYGTGGTRPGFPGGAPGAASTVQGGFPTGWPRSGSERVPSAP</sequence>
<comment type="caution">
    <text evidence="2">The sequence shown here is derived from an EMBL/GenBank/DDBJ whole genome shotgun (WGS) entry which is preliminary data.</text>
</comment>
<dbReference type="Proteomes" id="UP000224006">
    <property type="component" value="Chromosome X"/>
</dbReference>
<gene>
    <name evidence="2" type="ORF">BESB_015780</name>
</gene>
<dbReference type="EMBL" id="NWUJ01000011">
    <property type="protein sequence ID" value="PFH32260.1"/>
    <property type="molecule type" value="Genomic_DNA"/>
</dbReference>
<feature type="compositionally biased region" description="Low complexity" evidence="1">
    <location>
        <begin position="182"/>
        <end position="199"/>
    </location>
</feature>
<evidence type="ECO:0000313" key="3">
    <source>
        <dbReference type="Proteomes" id="UP000224006"/>
    </source>
</evidence>
<reference evidence="2 3" key="1">
    <citation type="submission" date="2017-09" db="EMBL/GenBank/DDBJ databases">
        <title>Genome sequencing of Besnoitia besnoiti strain Bb-Ger1.</title>
        <authorList>
            <person name="Schares G."/>
            <person name="Venepally P."/>
            <person name="Lorenzi H.A."/>
        </authorList>
    </citation>
    <scope>NUCLEOTIDE SEQUENCE [LARGE SCALE GENOMIC DNA]</scope>
    <source>
        <strain evidence="2 3">Bb-Ger1</strain>
    </source>
</reference>
<accession>A0A2A9MA57</accession>
<protein>
    <submittedName>
        <fullName evidence="2">Uncharacterized protein</fullName>
    </submittedName>
</protein>
<dbReference type="VEuPathDB" id="ToxoDB:BESB_015780"/>
<dbReference type="AlphaFoldDB" id="A0A2A9MA57"/>
<evidence type="ECO:0000313" key="2">
    <source>
        <dbReference type="EMBL" id="PFH32260.1"/>
    </source>
</evidence>
<evidence type="ECO:0000256" key="1">
    <source>
        <dbReference type="SAM" id="MobiDB-lite"/>
    </source>
</evidence>
<dbReference type="GeneID" id="40306639"/>
<feature type="region of interest" description="Disordered" evidence="1">
    <location>
        <begin position="224"/>
        <end position="246"/>
    </location>
</feature>
<name>A0A2A9MA57_BESBE</name>
<dbReference type="OrthoDB" id="10423243at2759"/>
<organism evidence="2 3">
    <name type="scientific">Besnoitia besnoiti</name>
    <name type="common">Apicomplexan protozoan</name>
    <dbReference type="NCBI Taxonomy" id="94643"/>
    <lineage>
        <taxon>Eukaryota</taxon>
        <taxon>Sar</taxon>
        <taxon>Alveolata</taxon>
        <taxon>Apicomplexa</taxon>
        <taxon>Conoidasida</taxon>
        <taxon>Coccidia</taxon>
        <taxon>Eucoccidiorida</taxon>
        <taxon>Eimeriorina</taxon>
        <taxon>Sarcocystidae</taxon>
        <taxon>Besnoitia</taxon>
    </lineage>
</organism>
<keyword evidence="3" id="KW-1185">Reference proteome</keyword>
<feature type="region of interest" description="Disordered" evidence="1">
    <location>
        <begin position="501"/>
        <end position="536"/>
    </location>
</feature>
<feature type="region of interest" description="Disordered" evidence="1">
    <location>
        <begin position="64"/>
        <end position="83"/>
    </location>
</feature>
<proteinExistence type="predicted"/>
<feature type="compositionally biased region" description="Basic and acidic residues" evidence="1">
    <location>
        <begin position="109"/>
        <end position="126"/>
    </location>
</feature>
<feature type="compositionally biased region" description="Gly residues" evidence="1">
    <location>
        <begin position="501"/>
        <end position="510"/>
    </location>
</feature>